<evidence type="ECO:0000256" key="12">
    <source>
        <dbReference type="ARBA" id="ARBA00031421"/>
    </source>
</evidence>
<comment type="similarity">
    <text evidence="3">Belongs to the class-V pyridoxal-phosphate-dependent aminotransferase family. SerC subfamily.</text>
</comment>
<evidence type="ECO:0000256" key="10">
    <source>
        <dbReference type="ARBA" id="ARBA00023096"/>
    </source>
</evidence>
<evidence type="ECO:0000256" key="1">
    <source>
        <dbReference type="ARBA" id="ARBA00001933"/>
    </source>
</evidence>
<keyword evidence="10" id="KW-0664">Pyridoxine biosynthesis</keyword>
<evidence type="ECO:0000256" key="8">
    <source>
        <dbReference type="ARBA" id="ARBA00022679"/>
    </source>
</evidence>
<dbReference type="GO" id="GO:0008615">
    <property type="term" value="P:pyridoxine biosynthetic process"/>
    <property type="evidence" value="ECO:0007669"/>
    <property type="project" value="UniProtKB-KW"/>
</dbReference>
<evidence type="ECO:0000256" key="13">
    <source>
        <dbReference type="ARBA" id="ARBA00047630"/>
    </source>
</evidence>
<evidence type="ECO:0000256" key="3">
    <source>
        <dbReference type="ARBA" id="ARBA00006904"/>
    </source>
</evidence>
<dbReference type="RefSeq" id="WP_109743841.1">
    <property type="nucleotide sequence ID" value="NZ_QGGO01000017.1"/>
</dbReference>
<comment type="pathway">
    <text evidence="2">Amino-acid biosynthesis; L-serine biosynthesis; L-serine from 3-phospho-D-glycerate: step 2/3.</text>
</comment>
<evidence type="ECO:0000256" key="5">
    <source>
        <dbReference type="ARBA" id="ARBA00022490"/>
    </source>
</evidence>
<dbReference type="InterPro" id="IPR022278">
    <property type="entry name" value="Pser_aminoTfrase"/>
</dbReference>
<dbReference type="Proteomes" id="UP000245489">
    <property type="component" value="Unassembled WGS sequence"/>
</dbReference>
<dbReference type="InterPro" id="IPR015422">
    <property type="entry name" value="PyrdxlP-dep_Trfase_small"/>
</dbReference>
<keyword evidence="11" id="KW-0718">Serine biosynthesis</keyword>
<evidence type="ECO:0000256" key="11">
    <source>
        <dbReference type="ARBA" id="ARBA00023299"/>
    </source>
</evidence>
<feature type="domain" description="Aminotransferase class V" evidence="15">
    <location>
        <begin position="121"/>
        <end position="328"/>
    </location>
</feature>
<dbReference type="PANTHER" id="PTHR21152:SF40">
    <property type="entry name" value="ALANINE--GLYOXYLATE AMINOTRANSFERASE"/>
    <property type="match status" value="1"/>
</dbReference>
<evidence type="ECO:0000256" key="9">
    <source>
        <dbReference type="ARBA" id="ARBA00022898"/>
    </source>
</evidence>
<dbReference type="Gene3D" id="3.90.1150.10">
    <property type="entry name" value="Aspartate Aminotransferase, domain 1"/>
    <property type="match status" value="1"/>
</dbReference>
<evidence type="ECO:0000313" key="16">
    <source>
        <dbReference type="EMBL" id="PWK23317.1"/>
    </source>
</evidence>
<dbReference type="Gene3D" id="3.40.640.10">
    <property type="entry name" value="Type I PLP-dependent aspartate aminotransferase-like (Major domain)"/>
    <property type="match status" value="1"/>
</dbReference>
<evidence type="ECO:0000256" key="2">
    <source>
        <dbReference type="ARBA" id="ARBA00005099"/>
    </source>
</evidence>
<dbReference type="InterPro" id="IPR015424">
    <property type="entry name" value="PyrdxlP-dep_Trfase"/>
</dbReference>
<comment type="catalytic activity">
    <reaction evidence="14">
        <text>O-phospho-L-serine + 2-oxoglutarate = 3-phosphooxypyruvate + L-glutamate</text>
        <dbReference type="Rhea" id="RHEA:14329"/>
        <dbReference type="ChEBI" id="CHEBI:16810"/>
        <dbReference type="ChEBI" id="CHEBI:18110"/>
        <dbReference type="ChEBI" id="CHEBI:29985"/>
        <dbReference type="ChEBI" id="CHEBI:57524"/>
        <dbReference type="EC" id="2.6.1.52"/>
    </reaction>
</comment>
<dbReference type="SUPFAM" id="SSF53383">
    <property type="entry name" value="PLP-dependent transferases"/>
    <property type="match status" value="1"/>
</dbReference>
<proteinExistence type="inferred from homology"/>
<dbReference type="GO" id="GO:0019265">
    <property type="term" value="P:glycine biosynthetic process, by transamination of glyoxylate"/>
    <property type="evidence" value="ECO:0007669"/>
    <property type="project" value="TreeGrafter"/>
</dbReference>
<keyword evidence="9" id="KW-0663">Pyridoxal phosphate</keyword>
<keyword evidence="7" id="KW-0028">Amino-acid biosynthesis</keyword>
<evidence type="ECO:0000256" key="6">
    <source>
        <dbReference type="ARBA" id="ARBA00022576"/>
    </source>
</evidence>
<accession>A0A316DY30</accession>
<dbReference type="GO" id="GO:0004648">
    <property type="term" value="F:O-phospho-L-serine:2-oxoglutarate aminotransferase activity"/>
    <property type="evidence" value="ECO:0007669"/>
    <property type="project" value="UniProtKB-EC"/>
</dbReference>
<dbReference type="InterPro" id="IPR000192">
    <property type="entry name" value="Aminotrans_V_dom"/>
</dbReference>
<dbReference type="GO" id="GO:0008453">
    <property type="term" value="F:alanine-glyoxylate transaminase activity"/>
    <property type="evidence" value="ECO:0007669"/>
    <property type="project" value="TreeGrafter"/>
</dbReference>
<keyword evidence="6 16" id="KW-0032">Aminotransferase</keyword>
<evidence type="ECO:0000259" key="15">
    <source>
        <dbReference type="Pfam" id="PF00266"/>
    </source>
</evidence>
<protein>
    <recommendedName>
        <fullName evidence="4">phosphoserine transaminase</fullName>
        <ecNumber evidence="4">2.6.1.52</ecNumber>
    </recommendedName>
    <alternativeName>
        <fullName evidence="12">Phosphohydroxythreonine aminotransferase</fullName>
    </alternativeName>
</protein>
<comment type="cofactor">
    <cofactor evidence="1">
        <name>pyridoxal 5'-phosphate</name>
        <dbReference type="ChEBI" id="CHEBI:597326"/>
    </cofactor>
</comment>
<dbReference type="InterPro" id="IPR015421">
    <property type="entry name" value="PyrdxlP-dep_Trfase_major"/>
</dbReference>
<reference evidence="16 17" key="1">
    <citation type="submission" date="2018-05" db="EMBL/GenBank/DDBJ databases">
        <title>Genomic Encyclopedia of Archaeal and Bacterial Type Strains, Phase II (KMG-II): from individual species to whole genera.</title>
        <authorList>
            <person name="Goeker M."/>
        </authorList>
    </citation>
    <scope>NUCLEOTIDE SEQUENCE [LARGE SCALE GENOMIC DNA]</scope>
    <source>
        <strain evidence="16 17">DSM 22214</strain>
    </source>
</reference>
<organism evidence="16 17">
    <name type="scientific">Arcicella aurantiaca</name>
    <dbReference type="NCBI Taxonomy" id="591202"/>
    <lineage>
        <taxon>Bacteria</taxon>
        <taxon>Pseudomonadati</taxon>
        <taxon>Bacteroidota</taxon>
        <taxon>Cytophagia</taxon>
        <taxon>Cytophagales</taxon>
        <taxon>Flectobacillaceae</taxon>
        <taxon>Arcicella</taxon>
    </lineage>
</organism>
<dbReference type="Pfam" id="PF00266">
    <property type="entry name" value="Aminotran_5"/>
    <property type="match status" value="1"/>
</dbReference>
<dbReference type="OrthoDB" id="975012at2"/>
<dbReference type="EMBL" id="QGGO01000017">
    <property type="protein sequence ID" value="PWK23317.1"/>
    <property type="molecule type" value="Genomic_DNA"/>
</dbReference>
<gene>
    <name evidence="16" type="ORF">LV89_03134</name>
</gene>
<comment type="caution">
    <text evidence="16">The sequence shown here is derived from an EMBL/GenBank/DDBJ whole genome shotgun (WGS) entry which is preliminary data.</text>
</comment>
<evidence type="ECO:0000313" key="17">
    <source>
        <dbReference type="Proteomes" id="UP000245489"/>
    </source>
</evidence>
<dbReference type="GO" id="GO:0006564">
    <property type="term" value="P:L-serine biosynthetic process"/>
    <property type="evidence" value="ECO:0007669"/>
    <property type="project" value="UniProtKB-KW"/>
</dbReference>
<name>A0A316DY30_9BACT</name>
<evidence type="ECO:0000256" key="7">
    <source>
        <dbReference type="ARBA" id="ARBA00022605"/>
    </source>
</evidence>
<keyword evidence="17" id="KW-1185">Reference proteome</keyword>
<sequence length="360" mass="40913">MRKTYFTPGPAELFPTVERHYQAAFEQQLGSISHRSQKFRDIYKHTVEQLRILMNVPETNGIFFTGSATEIWERLIQNTVEHESFHLVNGSFSKKFYDFSVDLNKFAHKFEKPFGEGFDNAEVTVPEYAELICTTANETSSGVQMRPAEIHKLKRANKDKFICVDMVSSAPYPDLDFNIIDSAFFSVQKSFGMPAGLGCWIVNPSMLEKAERMKTHENQIGTYHNLPSLFKNFSKFETPETPNVMGIYVLGKVAEDMNNIGIETIRKQTEKKAKVLYDFAEKCDFLDIFVKNPDHRSQTVVVVNVKEKSAADIIKQVQTDANMVIGSGYGDFKATQLRIANFAAVNLEQVETLVEALRKV</sequence>
<dbReference type="UniPathway" id="UPA00135">
    <property type="reaction ID" value="UER00197"/>
</dbReference>
<dbReference type="AlphaFoldDB" id="A0A316DY30"/>
<dbReference type="PANTHER" id="PTHR21152">
    <property type="entry name" value="AMINOTRANSFERASE CLASS V"/>
    <property type="match status" value="1"/>
</dbReference>
<comment type="catalytic activity">
    <reaction evidence="13">
        <text>4-(phosphooxy)-L-threonine + 2-oxoglutarate = (R)-3-hydroxy-2-oxo-4-phosphooxybutanoate + L-glutamate</text>
        <dbReference type="Rhea" id="RHEA:16573"/>
        <dbReference type="ChEBI" id="CHEBI:16810"/>
        <dbReference type="ChEBI" id="CHEBI:29985"/>
        <dbReference type="ChEBI" id="CHEBI:58452"/>
        <dbReference type="ChEBI" id="CHEBI:58538"/>
        <dbReference type="EC" id="2.6.1.52"/>
    </reaction>
</comment>
<keyword evidence="8 16" id="KW-0808">Transferase</keyword>
<keyword evidence="5" id="KW-0963">Cytoplasm</keyword>
<evidence type="ECO:0000256" key="14">
    <source>
        <dbReference type="ARBA" id="ARBA00049007"/>
    </source>
</evidence>
<dbReference type="PIRSF" id="PIRSF000525">
    <property type="entry name" value="SerC"/>
    <property type="match status" value="1"/>
</dbReference>
<dbReference type="GO" id="GO:0004760">
    <property type="term" value="F:L-serine-pyruvate transaminase activity"/>
    <property type="evidence" value="ECO:0007669"/>
    <property type="project" value="TreeGrafter"/>
</dbReference>
<evidence type="ECO:0000256" key="4">
    <source>
        <dbReference type="ARBA" id="ARBA00013030"/>
    </source>
</evidence>
<dbReference type="EC" id="2.6.1.52" evidence="4"/>